<dbReference type="EMBL" id="ML220166">
    <property type="protein sequence ID" value="TGZ76802.1"/>
    <property type="molecule type" value="Genomic_DNA"/>
</dbReference>
<evidence type="ECO:0000313" key="2">
    <source>
        <dbReference type="EMBL" id="TGZ76802.1"/>
    </source>
</evidence>
<evidence type="ECO:0000256" key="1">
    <source>
        <dbReference type="SAM" id="MobiDB-lite"/>
    </source>
</evidence>
<proteinExistence type="predicted"/>
<keyword evidence="3" id="KW-1185">Reference proteome</keyword>
<reference evidence="2 3" key="1">
    <citation type="submission" date="2019-04" db="EMBL/GenBank/DDBJ databases">
        <title>Comparative genomics and transcriptomics to analyze fruiting body development in filamentous ascomycetes.</title>
        <authorList>
            <consortium name="DOE Joint Genome Institute"/>
            <person name="Lutkenhaus R."/>
            <person name="Traeger S."/>
            <person name="Breuer J."/>
            <person name="Kuo A."/>
            <person name="Lipzen A."/>
            <person name="Pangilinan J."/>
            <person name="Dilworth D."/>
            <person name="Sandor L."/>
            <person name="Poggeler S."/>
            <person name="Barry K."/>
            <person name="Grigoriev I.V."/>
            <person name="Nowrousian M."/>
        </authorList>
    </citation>
    <scope>NUCLEOTIDE SEQUENCE [LARGE SCALE GENOMIC DNA]</scope>
    <source>
        <strain evidence="2 3">CBS 389.68</strain>
    </source>
</reference>
<dbReference type="AlphaFoldDB" id="A0A4S2MJ01"/>
<feature type="compositionally biased region" description="Polar residues" evidence="1">
    <location>
        <begin position="161"/>
        <end position="175"/>
    </location>
</feature>
<dbReference type="Proteomes" id="UP000298138">
    <property type="component" value="Unassembled WGS sequence"/>
</dbReference>
<gene>
    <name evidence="2" type="ORF">EX30DRAFT_228093</name>
</gene>
<accession>A0A4S2MJ01</accession>
<organism evidence="2 3">
    <name type="scientific">Ascodesmis nigricans</name>
    <dbReference type="NCBI Taxonomy" id="341454"/>
    <lineage>
        <taxon>Eukaryota</taxon>
        <taxon>Fungi</taxon>
        <taxon>Dikarya</taxon>
        <taxon>Ascomycota</taxon>
        <taxon>Pezizomycotina</taxon>
        <taxon>Pezizomycetes</taxon>
        <taxon>Pezizales</taxon>
        <taxon>Ascodesmidaceae</taxon>
        <taxon>Ascodesmis</taxon>
    </lineage>
</organism>
<name>A0A4S2MJ01_9PEZI</name>
<protein>
    <submittedName>
        <fullName evidence="2">Uncharacterized protein</fullName>
    </submittedName>
</protein>
<sequence length="175" mass="18772">MRGAMSAMGQERNMGIRTSWGVVLKTDTGDGGCGWVVTMNTRTTRPTRKSSPGNLLSTGINHHGNLLDTAPVVYGTSHQPAIPRCAGFQCKQKLGVISVRIDDSNISSYAHFPPLHTDSTAPITLHSSAHTLSMAATHDRIHGNDGTVAWLARSTPREENQGSARRNYGNSAQPP</sequence>
<dbReference type="InParanoid" id="A0A4S2MJ01"/>
<evidence type="ECO:0000313" key="3">
    <source>
        <dbReference type="Proteomes" id="UP000298138"/>
    </source>
</evidence>
<feature type="region of interest" description="Disordered" evidence="1">
    <location>
        <begin position="154"/>
        <end position="175"/>
    </location>
</feature>